<evidence type="ECO:0000256" key="6">
    <source>
        <dbReference type="ARBA" id="ARBA00023136"/>
    </source>
</evidence>
<organism evidence="9 10">
    <name type="scientific">Cotesia congregata</name>
    <name type="common">Parasitoid wasp</name>
    <name type="synonym">Apanteles congregatus</name>
    <dbReference type="NCBI Taxonomy" id="51543"/>
    <lineage>
        <taxon>Eukaryota</taxon>
        <taxon>Metazoa</taxon>
        <taxon>Ecdysozoa</taxon>
        <taxon>Arthropoda</taxon>
        <taxon>Hexapoda</taxon>
        <taxon>Insecta</taxon>
        <taxon>Pterygota</taxon>
        <taxon>Neoptera</taxon>
        <taxon>Endopterygota</taxon>
        <taxon>Hymenoptera</taxon>
        <taxon>Apocrita</taxon>
        <taxon>Ichneumonoidea</taxon>
        <taxon>Braconidae</taxon>
        <taxon>Microgastrinae</taxon>
        <taxon>Cotesia</taxon>
    </lineage>
</organism>
<dbReference type="EMBL" id="CAJNRD030001120">
    <property type="protein sequence ID" value="CAG5093754.1"/>
    <property type="molecule type" value="Genomic_DNA"/>
</dbReference>
<comment type="subcellular location">
    <subcellularLocation>
        <location evidence="1">Membrane</location>
        <topology evidence="1">Multi-pass membrane protein</topology>
    </subcellularLocation>
</comment>
<evidence type="ECO:0000313" key="10">
    <source>
        <dbReference type="Proteomes" id="UP000786811"/>
    </source>
</evidence>
<keyword evidence="6 7" id="KW-0472">Membrane</keyword>
<dbReference type="PROSITE" id="PS50850">
    <property type="entry name" value="MFS"/>
    <property type="match status" value="1"/>
</dbReference>
<dbReference type="OrthoDB" id="2985014at2759"/>
<dbReference type="Proteomes" id="UP000786811">
    <property type="component" value="Unassembled WGS sequence"/>
</dbReference>
<protein>
    <submittedName>
        <fullName evidence="9">Similar to Picot: Putative inorganic phosphate cotransporter (Drosophila melanogaster)</fullName>
    </submittedName>
</protein>
<feature type="transmembrane region" description="Helical" evidence="7">
    <location>
        <begin position="462"/>
        <end position="484"/>
    </location>
</feature>
<keyword evidence="3 7" id="KW-0812">Transmembrane</keyword>
<reference evidence="9" key="1">
    <citation type="submission" date="2021-04" db="EMBL/GenBank/DDBJ databases">
        <authorList>
            <person name="Chebbi M.A.C M."/>
        </authorList>
    </citation>
    <scope>NUCLEOTIDE SEQUENCE</scope>
</reference>
<evidence type="ECO:0000256" key="2">
    <source>
        <dbReference type="ARBA" id="ARBA00022448"/>
    </source>
</evidence>
<dbReference type="InterPro" id="IPR036259">
    <property type="entry name" value="MFS_trans_sf"/>
</dbReference>
<evidence type="ECO:0000256" key="4">
    <source>
        <dbReference type="ARBA" id="ARBA00022847"/>
    </source>
</evidence>
<evidence type="ECO:0000256" key="3">
    <source>
        <dbReference type="ARBA" id="ARBA00022692"/>
    </source>
</evidence>
<evidence type="ECO:0000256" key="7">
    <source>
        <dbReference type="SAM" id="Phobius"/>
    </source>
</evidence>
<dbReference type="InterPro" id="IPR020846">
    <property type="entry name" value="MFS_dom"/>
</dbReference>
<feature type="transmembrane region" description="Helical" evidence="7">
    <location>
        <begin position="233"/>
        <end position="254"/>
    </location>
</feature>
<dbReference type="PANTHER" id="PTHR11662:SF415">
    <property type="entry name" value="AT30085P-RELATED"/>
    <property type="match status" value="1"/>
</dbReference>
<name>A0A8J2HK20_COTCN</name>
<comment type="caution">
    <text evidence="9">The sequence shown here is derived from an EMBL/GenBank/DDBJ whole genome shotgun (WGS) entry which is preliminary data.</text>
</comment>
<dbReference type="GO" id="GO:0015293">
    <property type="term" value="F:symporter activity"/>
    <property type="evidence" value="ECO:0007669"/>
    <property type="project" value="UniProtKB-KW"/>
</dbReference>
<feature type="transmembrane region" description="Helical" evidence="7">
    <location>
        <begin position="341"/>
        <end position="360"/>
    </location>
</feature>
<dbReference type="GO" id="GO:0016020">
    <property type="term" value="C:membrane"/>
    <property type="evidence" value="ECO:0007669"/>
    <property type="project" value="UniProtKB-SubCell"/>
</dbReference>
<dbReference type="AlphaFoldDB" id="A0A8J2HK20"/>
<dbReference type="Pfam" id="PF07690">
    <property type="entry name" value="MFS_1"/>
    <property type="match status" value="1"/>
</dbReference>
<feature type="domain" description="Major facilitator superfamily (MFS) profile" evidence="8">
    <location>
        <begin position="39"/>
        <end position="489"/>
    </location>
</feature>
<dbReference type="GO" id="GO:0006820">
    <property type="term" value="P:monoatomic anion transport"/>
    <property type="evidence" value="ECO:0007669"/>
    <property type="project" value="TreeGrafter"/>
</dbReference>
<accession>A0A8J2HK20</accession>
<dbReference type="Gene3D" id="1.20.1250.20">
    <property type="entry name" value="MFS general substrate transporter like domains"/>
    <property type="match status" value="2"/>
</dbReference>
<dbReference type="FunFam" id="1.20.1250.20:FF:000512">
    <property type="entry name" value="Putative inorganic phosphate cotransporter-like Protein"/>
    <property type="match status" value="1"/>
</dbReference>
<evidence type="ECO:0000256" key="5">
    <source>
        <dbReference type="ARBA" id="ARBA00022989"/>
    </source>
</evidence>
<dbReference type="InterPro" id="IPR050382">
    <property type="entry name" value="MFS_Na/Anion_cotransporter"/>
</dbReference>
<dbReference type="FunFam" id="1.20.1250.20:FF:000003">
    <property type="entry name" value="Solute carrier family 17 member 3"/>
    <property type="match status" value="1"/>
</dbReference>
<dbReference type="SUPFAM" id="SSF103473">
    <property type="entry name" value="MFS general substrate transporter"/>
    <property type="match status" value="1"/>
</dbReference>
<keyword evidence="2" id="KW-0813">Transport</keyword>
<dbReference type="CDD" id="cd17318">
    <property type="entry name" value="MFS_SLC17"/>
    <property type="match status" value="1"/>
</dbReference>
<keyword evidence="10" id="KW-1185">Reference proteome</keyword>
<sequence>MPRKQKFTETIPLLPKRKAGILSNLPTMEIPQRGIQIQQRWVFAIMGFLAIFNAYTMRVCLSITITEMVVSEHKNTSTVIDDDVCSNENHQQDPPVNSTSGSYHWDESLQGIILSSFYWGYVITHIPGGMLAEKFGGKYSLGLGILSTAIFTLLTPLAVDIGGATALIILRVLMGLGEGTTFPALNAMLAQWTPPEERSKIGSLVFAGALLGTVFTTSISGLIMHYSTVGWPAVFYVFGSIGVLWFFVWVLVCYNNPSEHPFISENERKFLHERMSAHTHKKPPAVPWRHVLTSAPVWALITAQIGHDWGFFTMVTDLPKYMSSVLKFSIKSNGYLSSLPYLSMWICSILSSWFADWIITAGHLSRTNVRKIGTTIASVGPGVFIVAASYAGCDGYTVVAMFTIGMTLMGTFYPGMKVNALDLSPNYSGTLMAVVNGVGAFTGIITPIVVGELTPNNTNAQWRLVFWIVFIVLVITNMVFILYASGEVQHWNNPEFIRADRAKRRKKQEGEIDSRSPC</sequence>
<feature type="transmembrane region" description="Helical" evidence="7">
    <location>
        <begin position="372"/>
        <end position="390"/>
    </location>
</feature>
<feature type="transmembrane region" description="Helical" evidence="7">
    <location>
        <begin position="112"/>
        <end position="132"/>
    </location>
</feature>
<feature type="transmembrane region" description="Helical" evidence="7">
    <location>
        <begin position="165"/>
        <end position="189"/>
    </location>
</feature>
<dbReference type="InterPro" id="IPR011701">
    <property type="entry name" value="MFS"/>
</dbReference>
<feature type="transmembrane region" description="Helical" evidence="7">
    <location>
        <begin position="41"/>
        <end position="65"/>
    </location>
</feature>
<keyword evidence="4" id="KW-0769">Symport</keyword>
<proteinExistence type="predicted"/>
<feature type="transmembrane region" description="Helical" evidence="7">
    <location>
        <begin position="396"/>
        <end position="415"/>
    </location>
</feature>
<dbReference type="PANTHER" id="PTHR11662">
    <property type="entry name" value="SOLUTE CARRIER FAMILY 17"/>
    <property type="match status" value="1"/>
</dbReference>
<feature type="transmembrane region" description="Helical" evidence="7">
    <location>
        <begin position="427"/>
        <end position="450"/>
    </location>
</feature>
<feature type="transmembrane region" description="Helical" evidence="7">
    <location>
        <begin position="139"/>
        <end position="159"/>
    </location>
</feature>
<feature type="transmembrane region" description="Helical" evidence="7">
    <location>
        <begin position="201"/>
        <end position="227"/>
    </location>
</feature>
<evidence type="ECO:0000313" key="9">
    <source>
        <dbReference type="EMBL" id="CAG5093754.1"/>
    </source>
</evidence>
<evidence type="ECO:0000256" key="1">
    <source>
        <dbReference type="ARBA" id="ARBA00004141"/>
    </source>
</evidence>
<gene>
    <name evidence="9" type="ORF">HICCMSTLAB_LOCUS7080</name>
</gene>
<keyword evidence="5 7" id="KW-1133">Transmembrane helix</keyword>
<evidence type="ECO:0000259" key="8">
    <source>
        <dbReference type="PROSITE" id="PS50850"/>
    </source>
</evidence>